<gene>
    <name evidence="2" type="ORF">HTIA_0384</name>
</gene>
<evidence type="ECO:0000313" key="2">
    <source>
        <dbReference type="EMBL" id="CCQ32532.1"/>
    </source>
</evidence>
<evidence type="ECO:0000256" key="1">
    <source>
        <dbReference type="SAM" id="MobiDB-lite"/>
    </source>
</evidence>
<reference evidence="2 3" key="1">
    <citation type="journal article" date="2014" name="Environ. Microbiol.">
        <title>Halorhabdus tiamatea: proteogenomics and glycosidase activity measurements identify the first cultivated euryarchaeon from a deep-sea anoxic brine lake as potential polysaccharide degrader.</title>
        <authorList>
            <person name="Werner J."/>
            <person name="Ferrer M."/>
            <person name="Michel G."/>
            <person name="Mann A.J."/>
            <person name="Huang S."/>
            <person name="Juarez S."/>
            <person name="Ciordia S."/>
            <person name="Albar J.P."/>
            <person name="Alcaide M."/>
            <person name="La Cono V."/>
            <person name="Yakimov M.M."/>
            <person name="Antunes A."/>
            <person name="Taborda M."/>
            <person name="Da Costa M.S."/>
            <person name="Amann R.I."/>
            <person name="Gloeckner F.O."/>
            <person name="Golyshina O.V."/>
            <person name="Golyshin P.N."/>
            <person name="Teeling H."/>
        </authorList>
    </citation>
    <scope>NUCLEOTIDE SEQUENCE [LARGE SCALE GENOMIC DNA]</scope>
    <source>
        <strain evidence="3">SARL4B</strain>
    </source>
</reference>
<organism evidence="2 3">
    <name type="scientific">Halorhabdus tiamatea SARL4B</name>
    <dbReference type="NCBI Taxonomy" id="1033806"/>
    <lineage>
        <taxon>Archaea</taxon>
        <taxon>Methanobacteriati</taxon>
        <taxon>Methanobacteriota</taxon>
        <taxon>Stenosarchaea group</taxon>
        <taxon>Halobacteria</taxon>
        <taxon>Halobacteriales</taxon>
        <taxon>Haloarculaceae</taxon>
        <taxon>Halorhabdus</taxon>
    </lineage>
</organism>
<accession>S6CT04</accession>
<dbReference type="HOGENOM" id="CLU_3338346_0_0_2"/>
<protein>
    <submittedName>
        <fullName evidence="2">Uncharacterized protein</fullName>
    </submittedName>
</protein>
<evidence type="ECO:0000313" key="3">
    <source>
        <dbReference type="Proteomes" id="UP000015381"/>
    </source>
</evidence>
<dbReference type="EMBL" id="HF571520">
    <property type="protein sequence ID" value="CCQ32532.1"/>
    <property type="molecule type" value="Genomic_DNA"/>
</dbReference>
<dbReference type="Proteomes" id="UP000015381">
    <property type="component" value="Chromosome I"/>
</dbReference>
<dbReference type="KEGG" id="hti:HTIA_0384"/>
<feature type="region of interest" description="Disordered" evidence="1">
    <location>
        <begin position="1"/>
        <end position="24"/>
    </location>
</feature>
<sequence length="37" mass="3805">MNDHNRQIPMRSLSPTGGRSGDSGAVDLLLVGIVGAL</sequence>
<proteinExistence type="predicted"/>
<name>S6CT04_9EURY</name>
<dbReference type="AlphaFoldDB" id="S6CT04"/>
<keyword evidence="3" id="KW-1185">Reference proteome</keyword>